<organism evidence="3 4">
    <name type="scientific">Candidatus Colimorpha enterica</name>
    <dbReference type="NCBI Taxonomy" id="3083063"/>
    <lineage>
        <taxon>Bacteria</taxon>
        <taxon>Pseudomonadati</taxon>
        <taxon>Bacteroidota</taxon>
        <taxon>Bacteroidia</taxon>
        <taxon>Bacteroidales</taxon>
        <taxon>Candidatus Colimorpha</taxon>
    </lineage>
</organism>
<name>R6U5P1_9BACT</name>
<accession>R6U5P1</accession>
<evidence type="ECO:0000313" key="4">
    <source>
        <dbReference type="Proteomes" id="UP000017938"/>
    </source>
</evidence>
<dbReference type="EMBL" id="CBFW010000436">
    <property type="protein sequence ID" value="CDC77379.1"/>
    <property type="molecule type" value="Genomic_DNA"/>
</dbReference>
<dbReference type="InterPro" id="IPR025923">
    <property type="entry name" value="YodL-like_dom"/>
</dbReference>
<reference evidence="3" key="1">
    <citation type="submission" date="2012-11" db="EMBL/GenBank/DDBJ databases">
        <title>Dependencies among metagenomic species, viruses, plasmids and units of genetic variation.</title>
        <authorList>
            <person name="Nielsen H.B."/>
            <person name="Almeida M."/>
            <person name="Juncker A.S."/>
            <person name="Rasmussen S."/>
            <person name="Li J."/>
            <person name="Sunagawa S."/>
            <person name="Plichta D."/>
            <person name="Gautier L."/>
            <person name="Le Chatelier E."/>
            <person name="Peletier E."/>
            <person name="Bonde I."/>
            <person name="Nielsen T."/>
            <person name="Manichanh C."/>
            <person name="Arumugam M."/>
            <person name="Batto J."/>
            <person name="Santos M.B.Q.D."/>
            <person name="Blom N."/>
            <person name="Borruel N."/>
            <person name="Burgdorf K.S."/>
            <person name="Boumezbeur F."/>
            <person name="Casellas F."/>
            <person name="Dore J."/>
            <person name="Guarner F."/>
            <person name="Hansen T."/>
            <person name="Hildebrand F."/>
            <person name="Kaas R.S."/>
            <person name="Kennedy S."/>
            <person name="Kristiansen K."/>
            <person name="Kultima J.R."/>
            <person name="Leonard P."/>
            <person name="Levenez F."/>
            <person name="Lund O."/>
            <person name="Moumen B."/>
            <person name="Le Paslier D."/>
            <person name="Pons N."/>
            <person name="Pedersen O."/>
            <person name="Prifti E."/>
            <person name="Qin J."/>
            <person name="Raes J."/>
            <person name="Tap J."/>
            <person name="Tims S."/>
            <person name="Ussery D.W."/>
            <person name="Yamada T."/>
            <person name="MetaHit consortium"/>
            <person name="Renault P."/>
            <person name="Sicheritz-Ponten T."/>
            <person name="Bork P."/>
            <person name="Wang J."/>
            <person name="Brunak S."/>
            <person name="Ehrlich S.D."/>
        </authorList>
    </citation>
    <scope>NUCLEOTIDE SEQUENCE [LARGE SCALE GENOMIC DNA]</scope>
</reference>
<dbReference type="InterPro" id="IPR024559">
    <property type="entry name" value="DUF3846"/>
</dbReference>
<protein>
    <recommendedName>
        <fullName evidence="5">DUF3846 domain-containing protein</fullName>
    </recommendedName>
</protein>
<dbReference type="AlphaFoldDB" id="R6U5P1"/>
<evidence type="ECO:0000313" key="3">
    <source>
        <dbReference type="EMBL" id="CDC77379.1"/>
    </source>
</evidence>
<evidence type="ECO:0000259" key="2">
    <source>
        <dbReference type="Pfam" id="PF14191"/>
    </source>
</evidence>
<feature type="domain" description="DUF3846" evidence="1">
    <location>
        <begin position="115"/>
        <end position="216"/>
    </location>
</feature>
<dbReference type="Pfam" id="PF12957">
    <property type="entry name" value="DUF3846"/>
    <property type="match status" value="1"/>
</dbReference>
<proteinExistence type="predicted"/>
<evidence type="ECO:0008006" key="5">
    <source>
        <dbReference type="Google" id="ProtNLM"/>
    </source>
</evidence>
<evidence type="ECO:0000259" key="1">
    <source>
        <dbReference type="Pfam" id="PF12957"/>
    </source>
</evidence>
<dbReference type="STRING" id="1263015.BN580_00404"/>
<feature type="domain" description="YodL-like" evidence="2">
    <location>
        <begin position="3"/>
        <end position="102"/>
    </location>
</feature>
<dbReference type="Pfam" id="PF14191">
    <property type="entry name" value="YodL"/>
    <property type="match status" value="1"/>
</dbReference>
<sequence>MKIKIYQINMDRDNGSYSFTNYENTIRRTGGDIRSGIYDCVFDGEVACKGLEEVYEKFNIDSPPGFKGHSLSVSDIVEIAESDSVLKGYYFCDSIGFKKIDFEPEKAEKNMDNKITVVLVEPGKLARIAHIGTSLSELQASVEGNIETFYPYEEQVCIVCDDEGKICGKPLNRAIYNEDGTIMDIMAGTFFICDCSKPSFGSLSEEQQQRFLKQFKYPEQFCRINGEITAIKYKPERNEAR</sequence>
<dbReference type="Proteomes" id="UP000017938">
    <property type="component" value="Unassembled WGS sequence"/>
</dbReference>
<gene>
    <name evidence="3" type="ORF">BN580_00404</name>
</gene>
<comment type="caution">
    <text evidence="3">The sequence shown here is derived from an EMBL/GenBank/DDBJ whole genome shotgun (WGS) entry which is preliminary data.</text>
</comment>